<gene>
    <name evidence="1" type="ORF">PPRIM_AZ9-3.1.T0560144</name>
</gene>
<evidence type="ECO:0000313" key="1">
    <source>
        <dbReference type="EMBL" id="CAD8076469.1"/>
    </source>
</evidence>
<dbReference type="EMBL" id="CAJJDM010000057">
    <property type="protein sequence ID" value="CAD8076469.1"/>
    <property type="molecule type" value="Genomic_DNA"/>
</dbReference>
<evidence type="ECO:0000313" key="2">
    <source>
        <dbReference type="Proteomes" id="UP000688137"/>
    </source>
</evidence>
<protein>
    <submittedName>
        <fullName evidence="1">Uncharacterized protein</fullName>
    </submittedName>
</protein>
<dbReference type="AlphaFoldDB" id="A0A8S1M9I8"/>
<comment type="caution">
    <text evidence="1">The sequence shown here is derived from an EMBL/GenBank/DDBJ whole genome shotgun (WGS) entry which is preliminary data.</text>
</comment>
<name>A0A8S1M9I8_PARPR</name>
<dbReference type="Proteomes" id="UP000688137">
    <property type="component" value="Unassembled WGS sequence"/>
</dbReference>
<organism evidence="1 2">
    <name type="scientific">Paramecium primaurelia</name>
    <dbReference type="NCBI Taxonomy" id="5886"/>
    <lineage>
        <taxon>Eukaryota</taxon>
        <taxon>Sar</taxon>
        <taxon>Alveolata</taxon>
        <taxon>Ciliophora</taxon>
        <taxon>Intramacronucleata</taxon>
        <taxon>Oligohymenophorea</taxon>
        <taxon>Peniculida</taxon>
        <taxon>Parameciidae</taxon>
        <taxon>Paramecium</taxon>
    </lineage>
</organism>
<sequence>MYENDVIQVTQSYDLTYIFWDVKTEQQNQDINYRDKLIVNRIDTSKEKKYQAAAINFFDSYYNEISQIKKVVYIQDRYNNNIIRIGFFQRYQFRLYFF</sequence>
<reference evidence="1" key="1">
    <citation type="submission" date="2021-01" db="EMBL/GenBank/DDBJ databases">
        <authorList>
            <consortium name="Genoscope - CEA"/>
            <person name="William W."/>
        </authorList>
    </citation>
    <scope>NUCLEOTIDE SEQUENCE</scope>
</reference>
<accession>A0A8S1M9I8</accession>
<keyword evidence="2" id="KW-1185">Reference proteome</keyword>
<proteinExistence type="predicted"/>